<sequence length="47" mass="5706">MSAYRWKSFHEDEDRPEKPRRFGVTEMRGPHYTLLTQNVLQMLLINL</sequence>
<dbReference type="EMBL" id="FN595861">
    <property type="protein sequence ID" value="CCB54417.1"/>
    <property type="molecule type" value="Genomic_DNA"/>
</dbReference>
<dbReference type="PaxDb" id="29760-VIT_00s0960g00010.t01"/>
<protein>
    <submittedName>
        <fullName evidence="2">Uncharacterized protein</fullName>
    </submittedName>
</protein>
<feature type="compositionally biased region" description="Basic and acidic residues" evidence="1">
    <location>
        <begin position="8"/>
        <end position="20"/>
    </location>
</feature>
<evidence type="ECO:0000256" key="1">
    <source>
        <dbReference type="SAM" id="MobiDB-lite"/>
    </source>
</evidence>
<accession>F6HJV5</accession>
<dbReference type="HOGENOM" id="CLU_3176489_0_0_1"/>
<dbReference type="PANTHER" id="PTHR48413">
    <property type="match status" value="1"/>
</dbReference>
<reference evidence="3" key="1">
    <citation type="journal article" date="2007" name="Nature">
        <title>The grapevine genome sequence suggests ancestral hexaploidization in major angiosperm phyla.</title>
        <authorList>
            <consortium name="The French-Italian Public Consortium for Grapevine Genome Characterization."/>
            <person name="Jaillon O."/>
            <person name="Aury J.-M."/>
            <person name="Noel B."/>
            <person name="Policriti A."/>
            <person name="Clepet C."/>
            <person name="Casagrande A."/>
            <person name="Choisne N."/>
            <person name="Aubourg S."/>
            <person name="Vitulo N."/>
            <person name="Jubin C."/>
            <person name="Vezzi A."/>
            <person name="Legeai F."/>
            <person name="Hugueney P."/>
            <person name="Dasilva C."/>
            <person name="Horner D."/>
            <person name="Mica E."/>
            <person name="Jublot D."/>
            <person name="Poulain J."/>
            <person name="Bruyere C."/>
            <person name="Billault A."/>
            <person name="Segurens B."/>
            <person name="Gouyvenoux M."/>
            <person name="Ugarte E."/>
            <person name="Cattonaro F."/>
            <person name="Anthouard V."/>
            <person name="Vico V."/>
            <person name="Del Fabbro C."/>
            <person name="Alaux M."/>
            <person name="Di Gaspero G."/>
            <person name="Dumas V."/>
            <person name="Felice N."/>
            <person name="Paillard S."/>
            <person name="Juman I."/>
            <person name="Moroldo M."/>
            <person name="Scalabrin S."/>
            <person name="Canaguier A."/>
            <person name="Le Clainche I."/>
            <person name="Malacrida G."/>
            <person name="Durand E."/>
            <person name="Pesole G."/>
            <person name="Laucou V."/>
            <person name="Chatelet P."/>
            <person name="Merdinoglu D."/>
            <person name="Delledonne M."/>
            <person name="Pezzotti M."/>
            <person name="Lecharny A."/>
            <person name="Scarpelli C."/>
            <person name="Artiguenave F."/>
            <person name="Pe M.E."/>
            <person name="Valle G."/>
            <person name="Morgante M."/>
            <person name="Caboche M."/>
            <person name="Adam-Blondon A.-F."/>
            <person name="Weissenbach J."/>
            <person name="Quetier F."/>
            <person name="Wincker P."/>
        </authorList>
    </citation>
    <scope>NUCLEOTIDE SEQUENCE [LARGE SCALE GENOMIC DNA]</scope>
    <source>
        <strain evidence="3">cv. Pinot noir / PN40024</strain>
    </source>
</reference>
<organism evidence="2 3">
    <name type="scientific">Vitis vinifera</name>
    <name type="common">Grape</name>
    <dbReference type="NCBI Taxonomy" id="29760"/>
    <lineage>
        <taxon>Eukaryota</taxon>
        <taxon>Viridiplantae</taxon>
        <taxon>Streptophyta</taxon>
        <taxon>Embryophyta</taxon>
        <taxon>Tracheophyta</taxon>
        <taxon>Spermatophyta</taxon>
        <taxon>Magnoliopsida</taxon>
        <taxon>eudicotyledons</taxon>
        <taxon>Gunneridae</taxon>
        <taxon>Pentapetalae</taxon>
        <taxon>rosids</taxon>
        <taxon>Vitales</taxon>
        <taxon>Vitaceae</taxon>
        <taxon>Viteae</taxon>
        <taxon>Vitis</taxon>
    </lineage>
</organism>
<name>F6HJV5_VITVI</name>
<keyword evidence="3" id="KW-1185">Reference proteome</keyword>
<feature type="region of interest" description="Disordered" evidence="1">
    <location>
        <begin position="1"/>
        <end position="23"/>
    </location>
</feature>
<dbReference type="Proteomes" id="UP000009183">
    <property type="component" value="Unassembled WGS sequence, unordered"/>
</dbReference>
<proteinExistence type="predicted"/>
<dbReference type="InParanoid" id="F6HJV5"/>
<evidence type="ECO:0000313" key="2">
    <source>
        <dbReference type="EMBL" id="CCB54417.1"/>
    </source>
</evidence>
<dbReference type="PANTHER" id="PTHR48413:SF1">
    <property type="entry name" value="PROTEIN HEAT-STRESS-ASSOCIATED 32"/>
    <property type="match status" value="1"/>
</dbReference>
<evidence type="ECO:0000313" key="3">
    <source>
        <dbReference type="Proteomes" id="UP000009183"/>
    </source>
</evidence>
<gene>
    <name evidence="2" type="ORF">VIT_00s0960g00010</name>
</gene>
<dbReference type="AlphaFoldDB" id="F6HJV5"/>